<evidence type="ECO:0000313" key="2">
    <source>
        <dbReference type="Proteomes" id="UP000178461"/>
    </source>
</evidence>
<accession>A0A1F6AY63</accession>
<gene>
    <name evidence="1" type="ORF">A2971_00935</name>
</gene>
<sequence length="71" mass="7802">MLHNHANLLPTGGKLASFLLEWGWSILNQRPWGEYTTSASLSSEDLQVSYPPATRQNYAIVVLLGSICGQV</sequence>
<protein>
    <submittedName>
        <fullName evidence="1">Uncharacterized protein</fullName>
    </submittedName>
</protein>
<reference evidence="1 2" key="1">
    <citation type="journal article" date="2016" name="Nat. Commun.">
        <title>Thousands of microbial genomes shed light on interconnected biogeochemical processes in an aquifer system.</title>
        <authorList>
            <person name="Anantharaman K."/>
            <person name="Brown C.T."/>
            <person name="Hug L.A."/>
            <person name="Sharon I."/>
            <person name="Castelle C.J."/>
            <person name="Probst A.J."/>
            <person name="Thomas B.C."/>
            <person name="Singh A."/>
            <person name="Wilkins M.J."/>
            <person name="Karaoz U."/>
            <person name="Brodie E.L."/>
            <person name="Williams K.H."/>
            <person name="Hubbard S.S."/>
            <person name="Banfield J.F."/>
        </authorList>
    </citation>
    <scope>NUCLEOTIDE SEQUENCE [LARGE SCALE GENOMIC DNA]</scope>
</reference>
<dbReference type="EMBL" id="MFJW01000019">
    <property type="protein sequence ID" value="OGG29590.1"/>
    <property type="molecule type" value="Genomic_DNA"/>
</dbReference>
<organism evidence="1 2">
    <name type="scientific">Candidatus Gottesmanbacteria bacterium RIFCSPLOWO2_01_FULL_46_21</name>
    <dbReference type="NCBI Taxonomy" id="1798393"/>
    <lineage>
        <taxon>Bacteria</taxon>
        <taxon>Candidatus Gottesmaniibacteriota</taxon>
    </lineage>
</organism>
<dbReference type="AlphaFoldDB" id="A0A1F6AY63"/>
<comment type="caution">
    <text evidence="1">The sequence shown here is derived from an EMBL/GenBank/DDBJ whole genome shotgun (WGS) entry which is preliminary data.</text>
</comment>
<name>A0A1F6AY63_9BACT</name>
<proteinExistence type="predicted"/>
<dbReference type="Proteomes" id="UP000178461">
    <property type="component" value="Unassembled WGS sequence"/>
</dbReference>
<evidence type="ECO:0000313" key="1">
    <source>
        <dbReference type="EMBL" id="OGG29590.1"/>
    </source>
</evidence>